<reference evidence="1 2" key="1">
    <citation type="submission" date="2018-08" db="EMBL/GenBank/DDBJ databases">
        <title>A genome reference for cultivated species of the human gut microbiota.</title>
        <authorList>
            <person name="Zou Y."/>
            <person name="Xue W."/>
            <person name="Luo G."/>
        </authorList>
    </citation>
    <scope>NUCLEOTIDE SEQUENCE [LARGE SCALE GENOMIC DNA]</scope>
    <source>
        <strain evidence="1 2">AF18-16LB</strain>
    </source>
</reference>
<dbReference type="Proteomes" id="UP000284296">
    <property type="component" value="Unassembled WGS sequence"/>
</dbReference>
<accession>A0A412Q581</accession>
<proteinExistence type="predicted"/>
<evidence type="ECO:0000313" key="1">
    <source>
        <dbReference type="EMBL" id="RGT82248.1"/>
    </source>
</evidence>
<dbReference type="EMBL" id="QRXG01000007">
    <property type="protein sequence ID" value="RGT82248.1"/>
    <property type="molecule type" value="Genomic_DNA"/>
</dbReference>
<dbReference type="AlphaFoldDB" id="A0A412Q581"/>
<organism evidence="1 2">
    <name type="scientific">Agathobacter rectalis</name>
    <dbReference type="NCBI Taxonomy" id="39491"/>
    <lineage>
        <taxon>Bacteria</taxon>
        <taxon>Bacillati</taxon>
        <taxon>Bacillota</taxon>
        <taxon>Clostridia</taxon>
        <taxon>Lachnospirales</taxon>
        <taxon>Lachnospiraceae</taxon>
        <taxon>Agathobacter</taxon>
    </lineage>
</organism>
<evidence type="ECO:0000313" key="2">
    <source>
        <dbReference type="Proteomes" id="UP000284296"/>
    </source>
</evidence>
<name>A0A412Q581_9FIRM</name>
<gene>
    <name evidence="1" type="ORF">DWX06_06265</name>
</gene>
<protein>
    <submittedName>
        <fullName evidence="1">Uncharacterized protein</fullName>
    </submittedName>
</protein>
<comment type="caution">
    <text evidence="1">The sequence shown here is derived from an EMBL/GenBank/DDBJ whole genome shotgun (WGS) entry which is preliminary data.</text>
</comment>
<sequence length="112" mass="12429">MNPILPKLVLDNRQFPFIFVFCSHIPPFAATVPPTGSPHILISAVPSDISNSAVNTFRWNQQTSETSVIERVWGDYWEVYKFILKEIIETRAGGVISSHCGPGTLGVLFIAK</sequence>